<dbReference type="Proteomes" id="UP001055580">
    <property type="component" value="Chromosome"/>
</dbReference>
<dbReference type="Pfam" id="PF00990">
    <property type="entry name" value="GGDEF"/>
    <property type="match status" value="1"/>
</dbReference>
<dbReference type="SUPFAM" id="SSF55073">
    <property type="entry name" value="Nucleotide cyclase"/>
    <property type="match status" value="1"/>
</dbReference>
<dbReference type="SUPFAM" id="SSF141868">
    <property type="entry name" value="EAL domain-like"/>
    <property type="match status" value="1"/>
</dbReference>
<dbReference type="InterPro" id="IPR029787">
    <property type="entry name" value="Nucleotide_cyclase"/>
</dbReference>
<dbReference type="NCBIfam" id="TIGR00254">
    <property type="entry name" value="GGDEF"/>
    <property type="match status" value="1"/>
</dbReference>
<evidence type="ECO:0000313" key="4">
    <source>
        <dbReference type="EMBL" id="URW76170.1"/>
    </source>
</evidence>
<dbReference type="EMBL" id="CP098401">
    <property type="protein sequence ID" value="URW76170.1"/>
    <property type="molecule type" value="Genomic_DNA"/>
</dbReference>
<dbReference type="PROSITE" id="PS50883">
    <property type="entry name" value="EAL"/>
    <property type="match status" value="1"/>
</dbReference>
<dbReference type="RefSeq" id="WP_250753093.1">
    <property type="nucleotide sequence ID" value="NZ_CP098401.1"/>
</dbReference>
<evidence type="ECO:0000259" key="2">
    <source>
        <dbReference type="PROSITE" id="PS50883"/>
    </source>
</evidence>
<gene>
    <name evidence="4" type="ORF">M9980_02765</name>
</gene>
<keyword evidence="5" id="KW-1185">Reference proteome</keyword>
<proteinExistence type="predicted"/>
<keyword evidence="1" id="KW-0472">Membrane</keyword>
<evidence type="ECO:0000259" key="3">
    <source>
        <dbReference type="PROSITE" id="PS50887"/>
    </source>
</evidence>
<dbReference type="InterPro" id="IPR052155">
    <property type="entry name" value="Biofilm_reg_signaling"/>
</dbReference>
<feature type="transmembrane region" description="Helical" evidence="1">
    <location>
        <begin position="37"/>
        <end position="57"/>
    </location>
</feature>
<dbReference type="InterPro" id="IPR001633">
    <property type="entry name" value="EAL_dom"/>
</dbReference>
<feature type="domain" description="EAL" evidence="2">
    <location>
        <begin position="299"/>
        <end position="552"/>
    </location>
</feature>
<dbReference type="Gene3D" id="3.20.20.450">
    <property type="entry name" value="EAL domain"/>
    <property type="match status" value="1"/>
</dbReference>
<organism evidence="4 5">
    <name type="scientific">Sphingomonas donggukensis</name>
    <dbReference type="NCBI Taxonomy" id="2949093"/>
    <lineage>
        <taxon>Bacteria</taxon>
        <taxon>Pseudomonadati</taxon>
        <taxon>Pseudomonadota</taxon>
        <taxon>Alphaproteobacteria</taxon>
        <taxon>Sphingomonadales</taxon>
        <taxon>Sphingomonadaceae</taxon>
        <taxon>Sphingomonas</taxon>
    </lineage>
</organism>
<accession>A0ABY4TUT6</accession>
<dbReference type="CDD" id="cd01949">
    <property type="entry name" value="GGDEF"/>
    <property type="match status" value="1"/>
</dbReference>
<dbReference type="Pfam" id="PF00563">
    <property type="entry name" value="EAL"/>
    <property type="match status" value="1"/>
</dbReference>
<dbReference type="SMART" id="SM00052">
    <property type="entry name" value="EAL"/>
    <property type="match status" value="1"/>
</dbReference>
<dbReference type="PANTHER" id="PTHR44757:SF2">
    <property type="entry name" value="BIOFILM ARCHITECTURE MAINTENANCE PROTEIN MBAA"/>
    <property type="match status" value="1"/>
</dbReference>
<keyword evidence="1" id="KW-0812">Transmembrane</keyword>
<dbReference type="InterPro" id="IPR000160">
    <property type="entry name" value="GGDEF_dom"/>
</dbReference>
<reference evidence="4" key="1">
    <citation type="submission" date="2022-05" db="EMBL/GenBank/DDBJ databases">
        <title>Sphingomonas sp. strain RMG20 Genome sequencing and assembly.</title>
        <authorList>
            <person name="Kim I."/>
        </authorList>
    </citation>
    <scope>NUCLEOTIDE SEQUENCE</scope>
    <source>
        <strain evidence="4">RMG20</strain>
    </source>
</reference>
<sequence>MNAVSLKSRAVAFALGAGMIAFVLALAATSAGRLDALGAAHALIPAIVCAVMCWACAERALASTAAAIDAAIARLTQAANGDLESEIPDEVAAAVPPLAGAMTGLFGQLHTQLDIVQQLAMFDQVTGLANRTNFRRSAERVLAAMPGDGAAAIFFIDLDRFKAVNDTLGHAVGDALLGMVADRLCAVAERFAPADGAAPAVIGRLAGDEFAMLFPAVGCPTEATRIGRGILFALSEPFDLVEQAVSVGASIGIALRPRHGHALTDLMRAADTAMYHAKASGRGRAELFSEALATEIATRSQLETDLRAAIERGEFALVYQPQIALTGNRLVAVEALLRWRHPSGALRLPGSFLQRAEDTGLIVDIGEWVIAAVADTIRRWGRMGIAQRLAINISARQLDHGSFFRGLRNAMRAADAPAHLLELEITETLAMQCSREVIDAIAALRADGATIAIDDFGTGYSNLARLRDLPVDRVKIDPCLIRDIAEAHHARVIVQAVIGLIHGLGMEAVAEGIETRAQIDVLRVLGCDVIQGFAIAEPMDEAAFLDWARTEPARITA</sequence>
<dbReference type="Gene3D" id="3.30.70.270">
    <property type="match status" value="1"/>
</dbReference>
<dbReference type="InterPro" id="IPR043128">
    <property type="entry name" value="Rev_trsase/Diguanyl_cyclase"/>
</dbReference>
<dbReference type="InterPro" id="IPR035919">
    <property type="entry name" value="EAL_sf"/>
</dbReference>
<dbReference type="SMART" id="SM00267">
    <property type="entry name" value="GGDEF"/>
    <property type="match status" value="1"/>
</dbReference>
<keyword evidence="1" id="KW-1133">Transmembrane helix</keyword>
<dbReference type="PANTHER" id="PTHR44757">
    <property type="entry name" value="DIGUANYLATE CYCLASE DGCP"/>
    <property type="match status" value="1"/>
</dbReference>
<feature type="domain" description="GGDEF" evidence="3">
    <location>
        <begin position="149"/>
        <end position="290"/>
    </location>
</feature>
<evidence type="ECO:0000313" key="5">
    <source>
        <dbReference type="Proteomes" id="UP001055580"/>
    </source>
</evidence>
<dbReference type="PROSITE" id="PS50887">
    <property type="entry name" value="GGDEF"/>
    <property type="match status" value="1"/>
</dbReference>
<evidence type="ECO:0000256" key="1">
    <source>
        <dbReference type="SAM" id="Phobius"/>
    </source>
</evidence>
<protein>
    <submittedName>
        <fullName evidence="4">EAL domain-containing protein</fullName>
    </submittedName>
</protein>
<dbReference type="CDD" id="cd01948">
    <property type="entry name" value="EAL"/>
    <property type="match status" value="1"/>
</dbReference>
<name>A0ABY4TUT6_9SPHN</name>